<keyword evidence="3" id="KW-0560">Oxidoreductase</keyword>
<keyword evidence="2" id="KW-0521">NADP</keyword>
<dbReference type="PANTHER" id="PTHR44196">
    <property type="entry name" value="DEHYDROGENASE/REDUCTASE SDR FAMILY MEMBER 7B"/>
    <property type="match status" value="1"/>
</dbReference>
<reference evidence="6 7" key="1">
    <citation type="submission" date="2024-01" db="EMBL/GenBank/DDBJ databases">
        <title>A draft genome for the cacao thread blight pathogen Marasmiellus scandens.</title>
        <authorList>
            <person name="Baruah I.K."/>
            <person name="Leung J."/>
            <person name="Bukari Y."/>
            <person name="Amoako-Attah I."/>
            <person name="Meinhardt L.W."/>
            <person name="Bailey B.A."/>
            <person name="Cohen S.P."/>
        </authorList>
    </citation>
    <scope>NUCLEOTIDE SEQUENCE [LARGE SCALE GENOMIC DNA]</scope>
    <source>
        <strain evidence="6 7">GH-19</strain>
    </source>
</reference>
<evidence type="ECO:0008006" key="8">
    <source>
        <dbReference type="Google" id="ProtNLM"/>
    </source>
</evidence>
<dbReference type="PROSITE" id="PS00061">
    <property type="entry name" value="ADH_SHORT"/>
    <property type="match status" value="1"/>
</dbReference>
<dbReference type="Pfam" id="PF00106">
    <property type="entry name" value="adh_short"/>
    <property type="match status" value="1"/>
</dbReference>
<keyword evidence="7" id="KW-1185">Reference proteome</keyword>
<gene>
    <name evidence="6" type="ORF">VKT23_010764</name>
</gene>
<sequence>MTRPSSTAWPLFLLLPVLYASHRIFLKTRKRDRRKKILQTKERVVILGSSSGIGRAIAKKYAKRGAYVCVVGRRDTKVSEAVEECRALAPGPDAALNKRIAGFVGDIAEVDAMVRLRDMLQEEWNGLDTLIVAAGVSAVRPLLNIAYSPSQSATSFGAATGDVSTDGITRVVSAASAALRGNYLGPLVAAATFIPLLSQTSVLPSIHLISSLASVIPAPTRSLYGSTKGASLILYQSLSIEHPNINWSYVLPSTVEGNFRAGAVDMFSHSESETSSASAVSVTPGLSPEMVADISIQAIDTQSSAPIFVPSFLRFAHWLYWFWPGFIEGRARKKYGFTA</sequence>
<evidence type="ECO:0000256" key="2">
    <source>
        <dbReference type="ARBA" id="ARBA00022857"/>
    </source>
</evidence>
<dbReference type="InterPro" id="IPR036291">
    <property type="entry name" value="NAD(P)-bd_dom_sf"/>
</dbReference>
<protein>
    <recommendedName>
        <fullName evidence="8">NAD(P)-binding protein</fullName>
    </recommendedName>
</protein>
<keyword evidence="5" id="KW-0812">Transmembrane</keyword>
<dbReference type="EMBL" id="JBANRG010000022">
    <property type="protein sequence ID" value="KAK7455731.1"/>
    <property type="molecule type" value="Genomic_DNA"/>
</dbReference>
<accession>A0ABR1JDH7</accession>
<name>A0ABR1JDH7_9AGAR</name>
<feature type="transmembrane region" description="Helical" evidence="5">
    <location>
        <begin position="6"/>
        <end position="26"/>
    </location>
</feature>
<dbReference type="SUPFAM" id="SSF51735">
    <property type="entry name" value="NAD(P)-binding Rossmann-fold domains"/>
    <property type="match status" value="1"/>
</dbReference>
<evidence type="ECO:0000313" key="6">
    <source>
        <dbReference type="EMBL" id="KAK7455731.1"/>
    </source>
</evidence>
<evidence type="ECO:0000256" key="3">
    <source>
        <dbReference type="ARBA" id="ARBA00023002"/>
    </source>
</evidence>
<comment type="caution">
    <text evidence="6">The sequence shown here is derived from an EMBL/GenBank/DDBJ whole genome shotgun (WGS) entry which is preliminary data.</text>
</comment>
<dbReference type="Gene3D" id="3.40.50.720">
    <property type="entry name" value="NAD(P)-binding Rossmann-like Domain"/>
    <property type="match status" value="1"/>
</dbReference>
<evidence type="ECO:0000256" key="5">
    <source>
        <dbReference type="SAM" id="Phobius"/>
    </source>
</evidence>
<keyword evidence="5" id="KW-1133">Transmembrane helix</keyword>
<dbReference type="PRINTS" id="PR00081">
    <property type="entry name" value="GDHRDH"/>
</dbReference>
<evidence type="ECO:0000256" key="4">
    <source>
        <dbReference type="ARBA" id="ARBA00037096"/>
    </source>
</evidence>
<keyword evidence="5" id="KW-0472">Membrane</keyword>
<dbReference type="Proteomes" id="UP001498398">
    <property type="component" value="Unassembled WGS sequence"/>
</dbReference>
<dbReference type="InterPro" id="IPR002347">
    <property type="entry name" value="SDR_fam"/>
</dbReference>
<evidence type="ECO:0000313" key="7">
    <source>
        <dbReference type="Proteomes" id="UP001498398"/>
    </source>
</evidence>
<dbReference type="InterPro" id="IPR020904">
    <property type="entry name" value="Sc_DH/Rdtase_CS"/>
</dbReference>
<comment type="similarity">
    <text evidence="1">Belongs to the short-chain dehydrogenases/reductases (SDR) family.</text>
</comment>
<evidence type="ECO:0000256" key="1">
    <source>
        <dbReference type="ARBA" id="ARBA00006484"/>
    </source>
</evidence>
<organism evidence="6 7">
    <name type="scientific">Marasmiellus scandens</name>
    <dbReference type="NCBI Taxonomy" id="2682957"/>
    <lineage>
        <taxon>Eukaryota</taxon>
        <taxon>Fungi</taxon>
        <taxon>Dikarya</taxon>
        <taxon>Basidiomycota</taxon>
        <taxon>Agaricomycotina</taxon>
        <taxon>Agaricomycetes</taxon>
        <taxon>Agaricomycetidae</taxon>
        <taxon>Agaricales</taxon>
        <taxon>Marasmiineae</taxon>
        <taxon>Omphalotaceae</taxon>
        <taxon>Marasmiellus</taxon>
    </lineage>
</organism>
<comment type="function">
    <text evidence="4">Putative oxidoreductase.</text>
</comment>
<dbReference type="PANTHER" id="PTHR44196:SF1">
    <property type="entry name" value="DEHYDROGENASE_REDUCTASE SDR FAMILY MEMBER 7B"/>
    <property type="match status" value="1"/>
</dbReference>
<proteinExistence type="inferred from homology"/>